<reference evidence="7" key="1">
    <citation type="submission" date="2023-03" db="EMBL/GenBank/DDBJ databases">
        <title>Andean soil-derived lignocellulolytic bacterial consortium as a source of novel taxa and putative plastic-active enzymes.</title>
        <authorList>
            <person name="Diaz-Garcia L."/>
            <person name="Chuvochina M."/>
            <person name="Feuerriegel G."/>
            <person name="Bunk B."/>
            <person name="Sproer C."/>
            <person name="Streit W.R."/>
            <person name="Rodriguez L.M."/>
            <person name="Overmann J."/>
            <person name="Jimenez D.J."/>
        </authorList>
    </citation>
    <scope>NUCLEOTIDE SEQUENCE</scope>
    <source>
        <strain evidence="7">MAG 2441</strain>
    </source>
</reference>
<feature type="transmembrane region" description="Helical" evidence="6">
    <location>
        <begin position="50"/>
        <end position="71"/>
    </location>
</feature>
<evidence type="ECO:0000313" key="8">
    <source>
        <dbReference type="Proteomes" id="UP001178662"/>
    </source>
</evidence>
<evidence type="ECO:0000256" key="5">
    <source>
        <dbReference type="ARBA" id="ARBA00023136"/>
    </source>
</evidence>
<name>A0AA95EXV9_9BACL</name>
<accession>A0AA95EXV9</accession>
<evidence type="ECO:0000313" key="7">
    <source>
        <dbReference type="EMBL" id="WEK54829.1"/>
    </source>
</evidence>
<protein>
    <submittedName>
        <fullName evidence="7">Cytochrome c oxidase assembly factor CtaG</fullName>
    </submittedName>
</protein>
<evidence type="ECO:0000256" key="3">
    <source>
        <dbReference type="ARBA" id="ARBA00022692"/>
    </source>
</evidence>
<comment type="subcellular location">
    <subcellularLocation>
        <location evidence="1">Cell membrane</location>
        <topology evidence="1">Multi-pass membrane protein</topology>
    </subcellularLocation>
</comment>
<evidence type="ECO:0000256" key="1">
    <source>
        <dbReference type="ARBA" id="ARBA00004651"/>
    </source>
</evidence>
<keyword evidence="4 6" id="KW-1133">Transmembrane helix</keyword>
<dbReference type="EMBL" id="CP119317">
    <property type="protein sequence ID" value="WEK54829.1"/>
    <property type="molecule type" value="Genomic_DNA"/>
</dbReference>
<evidence type="ECO:0000256" key="6">
    <source>
        <dbReference type="SAM" id="Phobius"/>
    </source>
</evidence>
<dbReference type="GO" id="GO:0005886">
    <property type="term" value="C:plasma membrane"/>
    <property type="evidence" value="ECO:0007669"/>
    <property type="project" value="UniProtKB-SubCell"/>
</dbReference>
<dbReference type="AlphaFoldDB" id="A0AA95EXV9"/>
<gene>
    <name evidence="7" type="primary">ctaG</name>
    <name evidence="7" type="ORF">P0Y55_01760</name>
</gene>
<feature type="transmembrane region" description="Helical" evidence="6">
    <location>
        <begin position="152"/>
        <end position="172"/>
    </location>
</feature>
<dbReference type="InterPro" id="IPR014108">
    <property type="entry name" value="Caa3-assmbl_CtaG"/>
</dbReference>
<feature type="transmembrane region" description="Helical" evidence="6">
    <location>
        <begin position="83"/>
        <end position="102"/>
    </location>
</feature>
<evidence type="ECO:0000256" key="2">
    <source>
        <dbReference type="ARBA" id="ARBA00022475"/>
    </source>
</evidence>
<feature type="transmembrane region" description="Helical" evidence="6">
    <location>
        <begin position="254"/>
        <end position="275"/>
    </location>
</feature>
<sequence>MLGLEYFSFQDLWSPLFLTFMLVIIVLYTFMVGPWRERLGGTAVSWQRQFAFILAIVLLYLTQGGPLSLLGHLMFTFHMTNMAISYVIVPPLLIYGIPDWIWRAVFSKSFWRPFRILMNPIVCLALFILLFSFYHMPANHDWIMLHFTVHRIYYFVLLVSAVMMWWPVYAPIPEWRRISPLMTLGYIFLGGLLLTPACVMIIFANTPLFAMYNDPDVWVQAMGYCVSGDPGMLLKQFEGPAFFNLLSVMDDQQLGGIIMKLVQEFVNAIALYTVFMRWYRRDHNNDEDAVLEPTG</sequence>
<feature type="transmembrane region" description="Helical" evidence="6">
    <location>
        <begin position="184"/>
        <end position="204"/>
    </location>
</feature>
<proteinExistence type="predicted"/>
<dbReference type="Pfam" id="PF09678">
    <property type="entry name" value="Caa3_CtaG"/>
    <property type="match status" value="1"/>
</dbReference>
<keyword evidence="3 6" id="KW-0812">Transmembrane</keyword>
<keyword evidence="2" id="KW-1003">Cell membrane</keyword>
<dbReference type="Proteomes" id="UP001178662">
    <property type="component" value="Chromosome"/>
</dbReference>
<keyword evidence="8" id="KW-1185">Reference proteome</keyword>
<evidence type="ECO:0000256" key="4">
    <source>
        <dbReference type="ARBA" id="ARBA00022989"/>
    </source>
</evidence>
<dbReference type="InterPro" id="IPR019108">
    <property type="entry name" value="Caa3_assmbl_CtaG-rel"/>
</dbReference>
<keyword evidence="5 6" id="KW-0472">Membrane</keyword>
<feature type="transmembrane region" description="Helical" evidence="6">
    <location>
        <begin position="114"/>
        <end position="132"/>
    </location>
</feature>
<feature type="transmembrane region" description="Helical" evidence="6">
    <location>
        <begin position="12"/>
        <end position="30"/>
    </location>
</feature>
<dbReference type="NCBIfam" id="TIGR02737">
    <property type="entry name" value="caa3_CtaG"/>
    <property type="match status" value="1"/>
</dbReference>
<organism evidence="7 8">
    <name type="scientific">Candidatus Cohnella colombiensis</name>
    <dbReference type="NCBI Taxonomy" id="3121368"/>
    <lineage>
        <taxon>Bacteria</taxon>
        <taxon>Bacillati</taxon>
        <taxon>Bacillota</taxon>
        <taxon>Bacilli</taxon>
        <taxon>Bacillales</taxon>
        <taxon>Paenibacillaceae</taxon>
        <taxon>Cohnella</taxon>
    </lineage>
</organism>